<gene>
    <name evidence="7" type="primary">oppA_1</name>
    <name evidence="7" type="ORF">CLVI_13310</name>
</gene>
<evidence type="ECO:0000256" key="2">
    <source>
        <dbReference type="ARBA" id="ARBA00005695"/>
    </source>
</evidence>
<dbReference type="Gene3D" id="3.10.105.10">
    <property type="entry name" value="Dipeptide-binding Protein, Domain 3"/>
    <property type="match status" value="1"/>
</dbReference>
<evidence type="ECO:0000256" key="4">
    <source>
        <dbReference type="ARBA" id="ARBA00022729"/>
    </source>
</evidence>
<reference evidence="7 8" key="1">
    <citation type="submission" date="2018-03" db="EMBL/GenBank/DDBJ databases">
        <title>Genome sequence of Clostridium vincentii DSM 10228.</title>
        <authorList>
            <person name="Poehlein A."/>
            <person name="Daniel R."/>
        </authorList>
    </citation>
    <scope>NUCLEOTIDE SEQUENCE [LARGE SCALE GENOMIC DNA]</scope>
    <source>
        <strain evidence="7 8">DSM 10228</strain>
    </source>
</reference>
<feature type="chain" id="PRO_5038488441" evidence="5">
    <location>
        <begin position="26"/>
        <end position="546"/>
    </location>
</feature>
<evidence type="ECO:0000256" key="1">
    <source>
        <dbReference type="ARBA" id="ARBA00004193"/>
    </source>
</evidence>
<keyword evidence="3" id="KW-0813">Transport</keyword>
<feature type="domain" description="Solute-binding protein family 5" evidence="6">
    <location>
        <begin position="78"/>
        <end position="469"/>
    </location>
</feature>
<evidence type="ECO:0000256" key="5">
    <source>
        <dbReference type="SAM" id="SignalP"/>
    </source>
</evidence>
<dbReference type="RefSeq" id="WP_106059326.1">
    <property type="nucleotide sequence ID" value="NZ_PVXQ01000011.1"/>
</dbReference>
<feature type="signal peptide" evidence="5">
    <location>
        <begin position="1"/>
        <end position="25"/>
    </location>
</feature>
<keyword evidence="8" id="KW-1185">Reference proteome</keyword>
<dbReference type="Gene3D" id="3.90.76.10">
    <property type="entry name" value="Dipeptide-binding Protein, Domain 1"/>
    <property type="match status" value="1"/>
</dbReference>
<dbReference type="Pfam" id="PF00496">
    <property type="entry name" value="SBP_bac_5"/>
    <property type="match status" value="1"/>
</dbReference>
<dbReference type="FunFam" id="3.10.105.10:FF:000001">
    <property type="entry name" value="Oligopeptide ABC transporter, oligopeptide-binding protein"/>
    <property type="match status" value="1"/>
</dbReference>
<evidence type="ECO:0000313" key="8">
    <source>
        <dbReference type="Proteomes" id="UP000239471"/>
    </source>
</evidence>
<dbReference type="Proteomes" id="UP000239471">
    <property type="component" value="Unassembled WGS sequence"/>
</dbReference>
<dbReference type="SUPFAM" id="SSF53850">
    <property type="entry name" value="Periplasmic binding protein-like II"/>
    <property type="match status" value="1"/>
</dbReference>
<name>A0A2T0BG97_9CLOT</name>
<dbReference type="InterPro" id="IPR000914">
    <property type="entry name" value="SBP_5_dom"/>
</dbReference>
<dbReference type="PANTHER" id="PTHR30290:SF79">
    <property type="entry name" value="DIPEPTIDE-BINDING PROTEIN DPPE"/>
    <property type="match status" value="1"/>
</dbReference>
<dbReference type="GO" id="GO:0030288">
    <property type="term" value="C:outer membrane-bounded periplasmic space"/>
    <property type="evidence" value="ECO:0007669"/>
    <property type="project" value="UniProtKB-ARBA"/>
</dbReference>
<protein>
    <submittedName>
        <fullName evidence="7">Oligopeptide-binding protein OppA</fullName>
    </submittedName>
</protein>
<dbReference type="PROSITE" id="PS51257">
    <property type="entry name" value="PROKAR_LIPOPROTEIN"/>
    <property type="match status" value="1"/>
</dbReference>
<comment type="caution">
    <text evidence="7">The sequence shown here is derived from an EMBL/GenBank/DDBJ whole genome shotgun (WGS) entry which is preliminary data.</text>
</comment>
<dbReference type="PANTHER" id="PTHR30290">
    <property type="entry name" value="PERIPLASMIC BINDING COMPONENT OF ABC TRANSPORTER"/>
    <property type="match status" value="1"/>
</dbReference>
<dbReference type="GO" id="GO:0043190">
    <property type="term" value="C:ATP-binding cassette (ABC) transporter complex"/>
    <property type="evidence" value="ECO:0007669"/>
    <property type="project" value="InterPro"/>
</dbReference>
<dbReference type="Gene3D" id="3.40.190.10">
    <property type="entry name" value="Periplasmic binding protein-like II"/>
    <property type="match status" value="1"/>
</dbReference>
<dbReference type="FunFam" id="3.90.76.10:FF:000001">
    <property type="entry name" value="Oligopeptide ABC transporter substrate-binding protein"/>
    <property type="match status" value="1"/>
</dbReference>
<evidence type="ECO:0000259" key="6">
    <source>
        <dbReference type="Pfam" id="PF00496"/>
    </source>
</evidence>
<dbReference type="GO" id="GO:1904680">
    <property type="term" value="F:peptide transmembrane transporter activity"/>
    <property type="evidence" value="ECO:0007669"/>
    <property type="project" value="TreeGrafter"/>
</dbReference>
<comment type="similarity">
    <text evidence="2">Belongs to the bacterial solute-binding protein 5 family.</text>
</comment>
<keyword evidence="4 5" id="KW-0732">Signal</keyword>
<dbReference type="CDD" id="cd08504">
    <property type="entry name" value="PBP2_OppA"/>
    <property type="match status" value="1"/>
</dbReference>
<sequence>MQKNKCIKICAAMLTVALATTSFVACGKSDTQSGQEMIHNLGAEVKTIDPALNNAVDGSTVIANAFEGLCKTDENNKAVPGVAESWDISEDKLTYTFHLRDDAKWSDGEAVTAKDFAYAWQRVLDPTTASDYAFQLYYIKGGEEFNTGKGSAEELGIKAVDDATLEVTLAKPTTYFLELTAFPTLMPVREDIVSANPDSWTQSPDDYISNGPFKLEEYNMKDSYIFVKNDNYYDSDEVKLDKLTFKMMNDETSAYASVKNEEIQMSDIVPKAEITSGKEEGLVQVFPQVGTYYYCLNVGNNNDKLDAEVQEALGNKDFRHALNLAIDRKSIVENVTKGGETPAYSFVATGIPGGEEGSEFSDKHYWDENKYDVEGAKALLAKAGYPNGEGLPTFELKYNTKENEKLVAEAIQQMWGEVGVKVNLVNEEWAVFQDSRSSGNYEIARHGWIGDYVDPMTFLDLLQTGLGNNNAKFANASYDGLVQEAMMETDSVKRADYLRQAEDILMEEMPILPIYYYTQVKAVAENVKDIRVSPLGQIYFDRAYLA</sequence>
<dbReference type="GO" id="GO:0015833">
    <property type="term" value="P:peptide transport"/>
    <property type="evidence" value="ECO:0007669"/>
    <property type="project" value="TreeGrafter"/>
</dbReference>
<dbReference type="EMBL" id="PVXQ01000011">
    <property type="protein sequence ID" value="PRR82888.1"/>
    <property type="molecule type" value="Genomic_DNA"/>
</dbReference>
<accession>A0A2T0BG97</accession>
<dbReference type="OrthoDB" id="9801912at2"/>
<evidence type="ECO:0000313" key="7">
    <source>
        <dbReference type="EMBL" id="PRR82888.1"/>
    </source>
</evidence>
<dbReference type="InterPro" id="IPR023765">
    <property type="entry name" value="SBP_5_CS"/>
</dbReference>
<dbReference type="PIRSF" id="PIRSF002741">
    <property type="entry name" value="MppA"/>
    <property type="match status" value="1"/>
</dbReference>
<organism evidence="7 8">
    <name type="scientific">Clostridium vincentii</name>
    <dbReference type="NCBI Taxonomy" id="52704"/>
    <lineage>
        <taxon>Bacteria</taxon>
        <taxon>Bacillati</taxon>
        <taxon>Bacillota</taxon>
        <taxon>Clostridia</taxon>
        <taxon>Eubacteriales</taxon>
        <taxon>Clostridiaceae</taxon>
        <taxon>Clostridium</taxon>
    </lineage>
</organism>
<evidence type="ECO:0000256" key="3">
    <source>
        <dbReference type="ARBA" id="ARBA00022448"/>
    </source>
</evidence>
<dbReference type="PROSITE" id="PS01040">
    <property type="entry name" value="SBP_BACTERIAL_5"/>
    <property type="match status" value="1"/>
</dbReference>
<dbReference type="InterPro" id="IPR039424">
    <property type="entry name" value="SBP_5"/>
</dbReference>
<dbReference type="AlphaFoldDB" id="A0A2T0BG97"/>
<dbReference type="InterPro" id="IPR030678">
    <property type="entry name" value="Peptide/Ni-bd"/>
</dbReference>
<proteinExistence type="inferred from homology"/>
<comment type="subcellular location">
    <subcellularLocation>
        <location evidence="1">Cell membrane</location>
        <topology evidence="1">Lipid-anchor</topology>
    </subcellularLocation>
</comment>